<dbReference type="GO" id="GO:0000976">
    <property type="term" value="F:transcription cis-regulatory region binding"/>
    <property type="evidence" value="ECO:0007669"/>
    <property type="project" value="TreeGrafter"/>
</dbReference>
<dbReference type="EMBL" id="VHSG01000041">
    <property type="protein sequence ID" value="TQV66510.1"/>
    <property type="molecule type" value="Genomic_DNA"/>
</dbReference>
<dbReference type="PANTHER" id="PTHR47894">
    <property type="entry name" value="HTH-TYPE TRANSCRIPTIONAL REGULATOR GADX"/>
    <property type="match status" value="1"/>
</dbReference>
<dbReference type="InterPro" id="IPR009057">
    <property type="entry name" value="Homeodomain-like_sf"/>
</dbReference>
<evidence type="ECO:0000313" key="6">
    <source>
        <dbReference type="Proteomes" id="UP000319732"/>
    </source>
</evidence>
<dbReference type="InterPro" id="IPR032687">
    <property type="entry name" value="AraC-type_N"/>
</dbReference>
<dbReference type="Pfam" id="PF12625">
    <property type="entry name" value="Arabinose_bd"/>
    <property type="match status" value="1"/>
</dbReference>
<dbReference type="SUPFAM" id="SSF46689">
    <property type="entry name" value="Homeodomain-like"/>
    <property type="match status" value="1"/>
</dbReference>
<keyword evidence="3" id="KW-0804">Transcription</keyword>
<dbReference type="Gene3D" id="1.10.10.60">
    <property type="entry name" value="Homeodomain-like"/>
    <property type="match status" value="1"/>
</dbReference>
<comment type="caution">
    <text evidence="5">The sequence shown here is derived from an EMBL/GenBank/DDBJ whole genome shotgun (WGS) entry which is preliminary data.</text>
</comment>
<evidence type="ECO:0000256" key="1">
    <source>
        <dbReference type="ARBA" id="ARBA00023015"/>
    </source>
</evidence>
<name>A0A545SNE1_9GAMM</name>
<dbReference type="AlphaFoldDB" id="A0A545SNE1"/>
<proteinExistence type="predicted"/>
<dbReference type="InterPro" id="IPR018060">
    <property type="entry name" value="HTH_AraC"/>
</dbReference>
<keyword evidence="6" id="KW-1185">Reference proteome</keyword>
<keyword evidence="1" id="KW-0805">Transcription regulation</keyword>
<gene>
    <name evidence="5" type="ORF">FKG94_27140</name>
</gene>
<dbReference type="Proteomes" id="UP000319732">
    <property type="component" value="Unassembled WGS sequence"/>
</dbReference>
<evidence type="ECO:0000256" key="2">
    <source>
        <dbReference type="ARBA" id="ARBA00023125"/>
    </source>
</evidence>
<dbReference type="Pfam" id="PF12833">
    <property type="entry name" value="HTH_18"/>
    <property type="match status" value="1"/>
</dbReference>
<dbReference type="OrthoDB" id="5582699at2"/>
<accession>A0A545SNE1</accession>
<evidence type="ECO:0000313" key="5">
    <source>
        <dbReference type="EMBL" id="TQV66510.1"/>
    </source>
</evidence>
<organism evidence="5 6">
    <name type="scientific">Exilibacterium tricleocarpae</name>
    <dbReference type="NCBI Taxonomy" id="2591008"/>
    <lineage>
        <taxon>Bacteria</taxon>
        <taxon>Pseudomonadati</taxon>
        <taxon>Pseudomonadota</taxon>
        <taxon>Gammaproteobacteria</taxon>
        <taxon>Cellvibrionales</taxon>
        <taxon>Cellvibrionaceae</taxon>
        <taxon>Exilibacterium</taxon>
    </lineage>
</organism>
<dbReference type="GO" id="GO:0003700">
    <property type="term" value="F:DNA-binding transcription factor activity"/>
    <property type="evidence" value="ECO:0007669"/>
    <property type="project" value="InterPro"/>
</dbReference>
<dbReference type="PANTHER" id="PTHR47894:SF1">
    <property type="entry name" value="HTH-TYPE TRANSCRIPTIONAL REGULATOR VQSM"/>
    <property type="match status" value="1"/>
</dbReference>
<feature type="domain" description="HTH araC/xylS-type" evidence="4">
    <location>
        <begin position="227"/>
        <end position="328"/>
    </location>
</feature>
<keyword evidence="2" id="KW-0238">DNA-binding</keyword>
<reference evidence="5 6" key="1">
    <citation type="submission" date="2019-06" db="EMBL/GenBank/DDBJ databases">
        <title>Whole genome sequence for Cellvibrionaceae sp. R142.</title>
        <authorList>
            <person name="Wang G."/>
        </authorList>
    </citation>
    <scope>NUCLEOTIDE SEQUENCE [LARGE SCALE GENOMIC DNA]</scope>
    <source>
        <strain evidence="5 6">R142</strain>
    </source>
</reference>
<protein>
    <submittedName>
        <fullName evidence="5">AraC family transcriptional regulator</fullName>
    </submittedName>
</protein>
<dbReference type="PROSITE" id="PS01124">
    <property type="entry name" value="HTH_ARAC_FAMILY_2"/>
    <property type="match status" value="1"/>
</dbReference>
<evidence type="ECO:0000259" key="4">
    <source>
        <dbReference type="PROSITE" id="PS01124"/>
    </source>
</evidence>
<evidence type="ECO:0000256" key="3">
    <source>
        <dbReference type="ARBA" id="ARBA00023163"/>
    </source>
</evidence>
<dbReference type="RefSeq" id="WP_142930095.1">
    <property type="nucleotide sequence ID" value="NZ_ML660116.1"/>
</dbReference>
<dbReference type="GO" id="GO:0005829">
    <property type="term" value="C:cytosol"/>
    <property type="evidence" value="ECO:0007669"/>
    <property type="project" value="TreeGrafter"/>
</dbReference>
<dbReference type="SMART" id="SM00342">
    <property type="entry name" value="HTH_ARAC"/>
    <property type="match status" value="1"/>
</dbReference>
<sequence length="334" mass="38230">MKTGPLEFDSPTIPILYAAKLVTLVEEEGCKVDVILKDCDIKRRSFLEPESKVTTSQLKKLILKLQKVSNNEFLALDLGSHLNFSSHGLSCPNAFQGLSIGFILSAGIEYLKIRFPPVKLELDVTEKYAAITIDVVRALDVIRIFIIEVILSSFKLMCDRYIQIEEIVLDYPMPTYAGNKYNERFTTNIRYDCDSTQIRFEKKSLERLYVPIGQKHEKPVGKHSPSGHIVNQIRAMVGREKDVFISLEQVSDKLDLSPRTCRRQLNAHGYSFKQLRDEVLYSKALRYLQETDMPMEDIAFSLGYSDKANFRRAFRRWSGKPPSAFRKSTKAEAT</sequence>